<evidence type="ECO:0000256" key="17">
    <source>
        <dbReference type="ARBA" id="ARBA00023273"/>
    </source>
</evidence>
<evidence type="ECO:0000256" key="15">
    <source>
        <dbReference type="ARBA" id="ARBA00023128"/>
    </source>
</evidence>
<dbReference type="Pfam" id="PF25768">
    <property type="entry name" value="TPR_IFT121"/>
    <property type="match status" value="1"/>
</dbReference>
<dbReference type="InterPro" id="IPR001680">
    <property type="entry name" value="WD40_rpt"/>
</dbReference>
<dbReference type="SUPFAM" id="SSF69322">
    <property type="entry name" value="Tricorn protease domain 2"/>
    <property type="match status" value="1"/>
</dbReference>
<evidence type="ECO:0000256" key="1">
    <source>
        <dbReference type="ARBA" id="ARBA00004138"/>
    </source>
</evidence>
<dbReference type="GO" id="GO:0004252">
    <property type="term" value="F:serine-type endopeptidase activity"/>
    <property type="evidence" value="ECO:0007669"/>
    <property type="project" value="InterPro"/>
</dbReference>
<keyword evidence="15 19" id="KW-0496">Mitochondrion</keyword>
<dbReference type="InterPro" id="IPR019533">
    <property type="entry name" value="Peptidase_S26"/>
</dbReference>
<evidence type="ECO:0000256" key="18">
    <source>
        <dbReference type="PIRSR" id="PIRSR600223-1"/>
    </source>
</evidence>
<dbReference type="InterPro" id="IPR057361">
    <property type="entry name" value="TPR_WDR35"/>
</dbReference>
<dbReference type="InterPro" id="IPR015943">
    <property type="entry name" value="WD40/YVTN_repeat-like_dom_sf"/>
</dbReference>
<sequence>MSTITKNVYAVMKAFYSHELNDLIFSTVINYRFIMFIYLSKKIAIPNNTRLNCLAWNKEQGYIAVGGSDGMLKVLKLDSGDTKMKGLAAPSNLSMNQTLEGHSGEVQVIVWNEVHQKLTTSDQYGLIIVWMLYKGSWYEEMINNRNKSVVKGMSWSSDGQKICIVYEDGAIIVGSVDGNRIWGKEMKGVHLSSVQWSPNGKNLLFGLQNGEIHIFDNQGNFTTKLNVQFNALAAPSAKAIVTLDWYDGKQGHMDENCPSLAICYNSGHLQLMRHEYDENPVIVDTGMKAVCCKWNHNGSIIAVVGSMILPNENKESNVIQFFSPFGEHIRTLKVPGENISCCVWENNSLRVALAIDSHIYFANIRPDYKWASINNGRVIVYSYNSPNKQGTSICFWDTKKNETHIKELTGLFNLTACKTYCAAAIRTEDEKKFKVLLFNSIATLIDTKETEVEPLWLSINSSHVFIASKNNFAVWSFKIPKLHSSVHSAHRKIRTYHIDDIPCGVSDVIQDLATNYTPAKDNFPTTDPICCITASDKVLLIARESGIIQHYALPHVTLVLRYSVHSRPYAISLNCDSTRCAVIDISGVLTFRAIEESSEFSLKNRVQSAETSKVERKDVWALCWASDNSSLLATMEKTRMYILRNDEPEEPIISAGYICSFKDLQVRTVLLDEIMKNPEQPTPEQILDLEVKSLRDTRDLLEKVGISETINFIEDNSHPILWKLLAESALKKLDLTTAETAFVRYSNLQGLQLVKRLQNIHSDNLRRAEIAAYLGDYDETEKIYLEMERTDLAIQLRERLGDWFRVSQLMKIGISGSDIQYEKTWDSIGDYYVDRQNWKSAQEYYEKSKNIEKELICAYMMEDWENLKTLAANLNKKHPLLLKIGMMLTNVGICKEAVNVFIKAGDVKRAIECCISLSQWSEAIRLAVKHQYPGVSKLLASNAKQLIDSGKILEAVDFLIRAHQFVEAAKLMFLVAKEEESRRKNPVYMKKLYVLAALILEERQKMNIEEFSSAIDPDISSGVLHEPWRKAEAYHFLIVAQRQLHHGYVDAAMRTSLNLKNYDDVLDPEEIYCLIALSSAASHYYATCSQALCQLQALPKISDEKRGAYEALALDLFSRNSPRDPKVNRIQCPNCSSQISTLTNSCPSCKTKFPICVITGSSLHETNPWTCSVEGRSMQPTLNPDPMRKDCIFLNKIGKYNVSRGDIVVIHSPKNPKIRLVKRVVAVEGDIVKKKVTQSVQIPTGHVWVEGDNIDQSADSNQFGPVPLGLVDGKVTWIVWPLDRIQPLSKEFVRRS</sequence>
<dbReference type="GO" id="GO:0035721">
    <property type="term" value="P:intraciliary retrograde transport"/>
    <property type="evidence" value="ECO:0007669"/>
    <property type="project" value="TreeGrafter"/>
</dbReference>
<feature type="domain" description="Peptidase S26" evidence="20">
    <location>
        <begin position="1171"/>
        <end position="1234"/>
    </location>
</feature>
<dbReference type="Pfam" id="PF25170">
    <property type="entry name" value="TPR_WDR35"/>
    <property type="match status" value="1"/>
</dbReference>
<evidence type="ECO:0000256" key="2">
    <source>
        <dbReference type="ARBA" id="ARBA00004434"/>
    </source>
</evidence>
<dbReference type="InterPro" id="IPR039857">
    <property type="entry name" value="Ift122/121"/>
</dbReference>
<evidence type="ECO:0000313" key="25">
    <source>
        <dbReference type="EMBL" id="KAL0273704.1"/>
    </source>
</evidence>
<dbReference type="NCBIfam" id="TIGR02227">
    <property type="entry name" value="sigpep_I_bact"/>
    <property type="match status" value="1"/>
</dbReference>
<keyword evidence="16" id="KW-0472">Membrane</keyword>
<feature type="domain" description="Peptidase S26" evidence="20">
    <location>
        <begin position="1236"/>
        <end position="1280"/>
    </location>
</feature>
<dbReference type="Pfam" id="PF24797">
    <property type="entry name" value="Beta-prop_WDR35_TULP_N"/>
    <property type="match status" value="1"/>
</dbReference>
<dbReference type="Pfam" id="PF10502">
    <property type="entry name" value="Peptidase_S26"/>
    <property type="match status" value="2"/>
</dbReference>
<dbReference type="InterPro" id="IPR036286">
    <property type="entry name" value="LexA/Signal_pep-like_sf"/>
</dbReference>
<comment type="caution">
    <text evidence="25">The sequence shown here is derived from an EMBL/GenBank/DDBJ whole genome shotgun (WGS) entry which is preliminary data.</text>
</comment>
<dbReference type="Gene3D" id="1.25.40.470">
    <property type="match status" value="1"/>
</dbReference>
<evidence type="ECO:0000256" key="19">
    <source>
        <dbReference type="RuleBase" id="RU362041"/>
    </source>
</evidence>
<dbReference type="InterPro" id="IPR056157">
    <property type="entry name" value="TPR_IFT80_172_dom"/>
</dbReference>
<dbReference type="GO" id="GO:0030991">
    <property type="term" value="C:intraciliary transport particle A"/>
    <property type="evidence" value="ECO:0007669"/>
    <property type="project" value="TreeGrafter"/>
</dbReference>
<gene>
    <name evidence="25" type="ORF">PYX00_006323</name>
</gene>
<reference evidence="25" key="1">
    <citation type="journal article" date="2024" name="Gigascience">
        <title>Chromosome-level genome of the poultry shaft louse Menopon gallinae provides insight into the host-switching and adaptive evolution of parasitic lice.</title>
        <authorList>
            <person name="Xu Y."/>
            <person name="Ma L."/>
            <person name="Liu S."/>
            <person name="Liang Y."/>
            <person name="Liu Q."/>
            <person name="He Z."/>
            <person name="Tian L."/>
            <person name="Duan Y."/>
            <person name="Cai W."/>
            <person name="Li H."/>
            <person name="Song F."/>
        </authorList>
    </citation>
    <scope>NUCLEOTIDE SEQUENCE</scope>
    <source>
        <strain evidence="25">Cailab_2023a</strain>
    </source>
</reference>
<evidence type="ECO:0000256" key="7">
    <source>
        <dbReference type="ARBA" id="ARBA00022574"/>
    </source>
</evidence>
<evidence type="ECO:0000259" key="22">
    <source>
        <dbReference type="Pfam" id="PF23390"/>
    </source>
</evidence>
<dbReference type="PANTHER" id="PTHR12764:SF5">
    <property type="entry name" value="LD29485P"/>
    <property type="match status" value="1"/>
</dbReference>
<dbReference type="GO" id="GO:0097730">
    <property type="term" value="C:non-motile cilium"/>
    <property type="evidence" value="ECO:0007669"/>
    <property type="project" value="TreeGrafter"/>
</dbReference>
<accession>A0AAW2HUX5</accession>
<evidence type="ECO:0000256" key="12">
    <source>
        <dbReference type="ARBA" id="ARBA00022801"/>
    </source>
</evidence>
<evidence type="ECO:0000256" key="6">
    <source>
        <dbReference type="ARBA" id="ARBA00022490"/>
    </source>
</evidence>
<dbReference type="GO" id="GO:0042720">
    <property type="term" value="C:mitochondrial inner membrane peptidase complex"/>
    <property type="evidence" value="ECO:0007669"/>
    <property type="project" value="UniProtKB-ARBA"/>
</dbReference>
<feature type="active site" evidence="18">
    <location>
        <position position="1177"/>
    </location>
</feature>
<dbReference type="InterPro" id="IPR056158">
    <property type="entry name" value="Beta-prop_IFT121_2nd"/>
</dbReference>
<dbReference type="InterPro" id="IPR056159">
    <property type="entry name" value="Beta-prop_IFT121_TULP_N"/>
</dbReference>
<dbReference type="InterPro" id="IPR057979">
    <property type="entry name" value="TPR_IFT121"/>
</dbReference>
<feature type="domain" description="IFT121-like TPR repeats" evidence="24">
    <location>
        <begin position="1026"/>
        <end position="1124"/>
    </location>
</feature>
<evidence type="ECO:0000256" key="5">
    <source>
        <dbReference type="ARBA" id="ARBA00011805"/>
    </source>
</evidence>
<comment type="subunit">
    <text evidence="5">Heterodimer of 2 subunits, IMMPL1 and IMMPL2.</text>
</comment>
<dbReference type="InterPro" id="IPR000223">
    <property type="entry name" value="Pept_S26A_signal_pept_1"/>
</dbReference>
<keyword evidence="13" id="KW-1133">Transmembrane helix</keyword>
<keyword evidence="10" id="KW-0677">Repeat</keyword>
<name>A0AAW2HUX5_9NEOP</name>
<evidence type="ECO:0000256" key="3">
    <source>
        <dbReference type="ARBA" id="ARBA00004496"/>
    </source>
</evidence>
<evidence type="ECO:0000256" key="10">
    <source>
        <dbReference type="ARBA" id="ARBA00022737"/>
    </source>
</evidence>
<evidence type="ECO:0000256" key="14">
    <source>
        <dbReference type="ARBA" id="ARBA00023069"/>
    </source>
</evidence>
<evidence type="ECO:0000256" key="4">
    <source>
        <dbReference type="ARBA" id="ARBA00007066"/>
    </source>
</evidence>
<keyword evidence="11 19" id="KW-0999">Mitochondrion inner membrane</keyword>
<dbReference type="Pfam" id="PF23387">
    <property type="entry name" value="TPR_IFT80_172"/>
    <property type="match status" value="1"/>
</dbReference>
<evidence type="ECO:0000256" key="13">
    <source>
        <dbReference type="ARBA" id="ARBA00022989"/>
    </source>
</evidence>
<organism evidence="25">
    <name type="scientific">Menopon gallinae</name>
    <name type="common">poultry shaft louse</name>
    <dbReference type="NCBI Taxonomy" id="328185"/>
    <lineage>
        <taxon>Eukaryota</taxon>
        <taxon>Metazoa</taxon>
        <taxon>Ecdysozoa</taxon>
        <taxon>Arthropoda</taxon>
        <taxon>Hexapoda</taxon>
        <taxon>Insecta</taxon>
        <taxon>Pterygota</taxon>
        <taxon>Neoptera</taxon>
        <taxon>Paraneoptera</taxon>
        <taxon>Psocodea</taxon>
        <taxon>Troctomorpha</taxon>
        <taxon>Phthiraptera</taxon>
        <taxon>Amblycera</taxon>
        <taxon>Menoponidae</taxon>
        <taxon>Menopon</taxon>
    </lineage>
</organism>
<evidence type="ECO:0000259" key="21">
    <source>
        <dbReference type="Pfam" id="PF23387"/>
    </source>
</evidence>
<keyword evidence="8 19" id="KW-0645">Protease</keyword>
<dbReference type="PANTHER" id="PTHR12764">
    <property type="entry name" value="WD REPEAT DOMAIN-RELATED"/>
    <property type="match status" value="1"/>
</dbReference>
<dbReference type="FunFam" id="2.130.10.10:FF:000187">
    <property type="entry name" value="WD repeat-containing protein 35"/>
    <property type="match status" value="1"/>
</dbReference>
<protein>
    <recommendedName>
        <fullName evidence="19">Mitochondrial inner membrane protease subunit</fullName>
        <ecNumber evidence="19">3.4.21.-</ecNumber>
    </recommendedName>
</protein>
<evidence type="ECO:0000256" key="9">
    <source>
        <dbReference type="ARBA" id="ARBA00022692"/>
    </source>
</evidence>
<keyword evidence="14" id="KW-0969">Cilium</keyword>
<feature type="domain" description="IFT121 second beta-propeller" evidence="22">
    <location>
        <begin position="377"/>
        <end position="690"/>
    </location>
</feature>
<dbReference type="GO" id="GO:0061512">
    <property type="term" value="P:protein localization to cilium"/>
    <property type="evidence" value="ECO:0007669"/>
    <property type="project" value="TreeGrafter"/>
</dbReference>
<evidence type="ECO:0000259" key="24">
    <source>
        <dbReference type="Pfam" id="PF25768"/>
    </source>
</evidence>
<evidence type="ECO:0000259" key="20">
    <source>
        <dbReference type="Pfam" id="PF10502"/>
    </source>
</evidence>
<dbReference type="SUPFAM" id="SSF51306">
    <property type="entry name" value="LexA/Signal peptidase"/>
    <property type="match status" value="1"/>
</dbReference>
<dbReference type="EC" id="3.4.21.-" evidence="19"/>
<keyword evidence="12 19" id="KW-0378">Hydrolase</keyword>
<dbReference type="PIRSF" id="PIRSF037536">
    <property type="entry name" value="WD_repeat_p35"/>
    <property type="match status" value="1"/>
</dbReference>
<keyword evidence="6" id="KW-0963">Cytoplasm</keyword>
<dbReference type="SMART" id="SM00320">
    <property type="entry name" value="WD40"/>
    <property type="match status" value="4"/>
</dbReference>
<comment type="subcellular location">
    <subcellularLocation>
        <location evidence="1">Cell projection</location>
        <location evidence="1">Cilium</location>
    </subcellularLocation>
    <subcellularLocation>
        <location evidence="3">Cytoplasm</location>
    </subcellularLocation>
    <subcellularLocation>
        <location evidence="2">Mitochondrion inner membrane</location>
        <topology evidence="2">Single-pass membrane protein</topology>
    </subcellularLocation>
</comment>
<keyword evidence="17" id="KW-0966">Cell projection</keyword>
<dbReference type="InterPro" id="IPR036322">
    <property type="entry name" value="WD40_repeat_dom_sf"/>
</dbReference>
<keyword evidence="9" id="KW-0812">Transmembrane</keyword>
<dbReference type="Gene3D" id="2.10.109.10">
    <property type="entry name" value="Umud Fragment, subunit A"/>
    <property type="match status" value="1"/>
</dbReference>
<feature type="active site" evidence="18">
    <location>
        <position position="1222"/>
    </location>
</feature>
<dbReference type="InterPro" id="IPR017233">
    <property type="entry name" value="WDR35"/>
</dbReference>
<feature type="domain" description="IFT80/172/WDR35 TPR" evidence="21">
    <location>
        <begin position="721"/>
        <end position="807"/>
    </location>
</feature>
<dbReference type="SUPFAM" id="SSF50978">
    <property type="entry name" value="WD40 repeat-like"/>
    <property type="match status" value="1"/>
</dbReference>
<dbReference type="PRINTS" id="PR00727">
    <property type="entry name" value="LEADERPTASE"/>
</dbReference>
<evidence type="ECO:0000256" key="16">
    <source>
        <dbReference type="ARBA" id="ARBA00023136"/>
    </source>
</evidence>
<dbReference type="EMBL" id="JARGDH010000003">
    <property type="protein sequence ID" value="KAL0273704.1"/>
    <property type="molecule type" value="Genomic_DNA"/>
</dbReference>
<evidence type="ECO:0000256" key="11">
    <source>
        <dbReference type="ARBA" id="ARBA00022792"/>
    </source>
</evidence>
<dbReference type="Pfam" id="PF23390">
    <property type="entry name" value="Beta-prop_WDR35_2nd"/>
    <property type="match status" value="1"/>
</dbReference>
<dbReference type="GO" id="GO:1905515">
    <property type="term" value="P:non-motile cilium assembly"/>
    <property type="evidence" value="ECO:0007669"/>
    <property type="project" value="TreeGrafter"/>
</dbReference>
<feature type="domain" description="IFT121/TULP4 N-terminal" evidence="23">
    <location>
        <begin position="35"/>
        <end position="365"/>
    </location>
</feature>
<comment type="similarity">
    <text evidence="4">Belongs to the peptidase S26 family. IMP2 subfamily.</text>
</comment>
<keyword evidence="7" id="KW-0853">WD repeat</keyword>
<proteinExistence type="inferred from homology"/>
<evidence type="ECO:0000256" key="8">
    <source>
        <dbReference type="ARBA" id="ARBA00022670"/>
    </source>
</evidence>
<dbReference type="GO" id="GO:0006465">
    <property type="term" value="P:signal peptide processing"/>
    <property type="evidence" value="ECO:0007669"/>
    <property type="project" value="InterPro"/>
</dbReference>
<dbReference type="FunFam" id="2.10.109.10:FF:000005">
    <property type="entry name" value="Mitochondrial inner membrane protease subunit"/>
    <property type="match status" value="1"/>
</dbReference>
<dbReference type="CDD" id="cd06530">
    <property type="entry name" value="S26_SPase_I"/>
    <property type="match status" value="1"/>
</dbReference>
<evidence type="ECO:0000259" key="23">
    <source>
        <dbReference type="Pfam" id="PF24797"/>
    </source>
</evidence>
<dbReference type="GO" id="GO:0006627">
    <property type="term" value="P:protein processing involved in protein targeting to mitochondrion"/>
    <property type="evidence" value="ECO:0007669"/>
    <property type="project" value="UniProtKB-ARBA"/>
</dbReference>
<dbReference type="Gene3D" id="2.130.10.10">
    <property type="entry name" value="YVTN repeat-like/Quinoprotein amine dehydrogenase"/>
    <property type="match status" value="2"/>
</dbReference>